<evidence type="ECO:0000256" key="2">
    <source>
        <dbReference type="ARBA" id="ARBA00022741"/>
    </source>
</evidence>
<feature type="domain" description="ABC transporter" evidence="4">
    <location>
        <begin position="1"/>
        <end position="222"/>
    </location>
</feature>
<evidence type="ECO:0000313" key="6">
    <source>
        <dbReference type="Proteomes" id="UP001157911"/>
    </source>
</evidence>
<comment type="caution">
    <text evidence="5">The sequence shown here is derived from an EMBL/GenBank/DDBJ whole genome shotgun (WGS) entry which is preliminary data.</text>
</comment>
<dbReference type="InterPro" id="IPR027417">
    <property type="entry name" value="P-loop_NTPase"/>
</dbReference>
<evidence type="ECO:0000313" key="5">
    <source>
        <dbReference type="EMBL" id="SMP11798.1"/>
    </source>
</evidence>
<name>A0ABY1NK52_9BACT</name>
<dbReference type="PROSITE" id="PS00211">
    <property type="entry name" value="ABC_TRANSPORTER_1"/>
    <property type="match status" value="1"/>
</dbReference>
<evidence type="ECO:0000259" key="4">
    <source>
        <dbReference type="PROSITE" id="PS50893"/>
    </source>
</evidence>
<dbReference type="InterPro" id="IPR003439">
    <property type="entry name" value="ABC_transporter-like_ATP-bd"/>
</dbReference>
<dbReference type="InterPro" id="IPR003593">
    <property type="entry name" value="AAA+_ATPase"/>
</dbReference>
<proteinExistence type="predicted"/>
<keyword evidence="1" id="KW-0813">Transport</keyword>
<evidence type="ECO:0000256" key="1">
    <source>
        <dbReference type="ARBA" id="ARBA00022448"/>
    </source>
</evidence>
<dbReference type="SMART" id="SM00382">
    <property type="entry name" value="AAA"/>
    <property type="match status" value="1"/>
</dbReference>
<dbReference type="PANTHER" id="PTHR42734">
    <property type="entry name" value="METAL TRANSPORT SYSTEM ATP-BINDING PROTEIN TM_0124-RELATED"/>
    <property type="match status" value="1"/>
</dbReference>
<reference evidence="5 6" key="1">
    <citation type="submission" date="2017-05" db="EMBL/GenBank/DDBJ databases">
        <authorList>
            <person name="Varghese N."/>
            <person name="Submissions S."/>
        </authorList>
    </citation>
    <scope>NUCLEOTIDE SEQUENCE [LARGE SCALE GENOMIC DNA]</scope>
    <source>
        <strain evidence="5 6">DSM 15522</strain>
    </source>
</reference>
<organism evidence="5 6">
    <name type="scientific">Desulfurobacterium pacificum</name>
    <dbReference type="NCBI Taxonomy" id="240166"/>
    <lineage>
        <taxon>Bacteria</taxon>
        <taxon>Pseudomonadati</taxon>
        <taxon>Aquificota</taxon>
        <taxon>Aquificia</taxon>
        <taxon>Desulfurobacteriales</taxon>
        <taxon>Desulfurobacteriaceae</taxon>
        <taxon>Desulfurobacterium</taxon>
    </lineage>
</organism>
<dbReference type="EMBL" id="FXUB01000002">
    <property type="protein sequence ID" value="SMP11798.1"/>
    <property type="molecule type" value="Genomic_DNA"/>
</dbReference>
<dbReference type="RefSeq" id="WP_283400453.1">
    <property type="nucleotide sequence ID" value="NZ_FXUB01000002.1"/>
</dbReference>
<keyword evidence="3 5" id="KW-0067">ATP-binding</keyword>
<protein>
    <submittedName>
        <fullName evidence="5">Iron complex transport system ATP-binding protein</fullName>
    </submittedName>
</protein>
<gene>
    <name evidence="5" type="ORF">SAMN06265339_0973</name>
</gene>
<dbReference type="InterPro" id="IPR050153">
    <property type="entry name" value="Metal_Ion_Import_ABC"/>
</dbReference>
<dbReference type="Pfam" id="PF00005">
    <property type="entry name" value="ABC_tran"/>
    <property type="match status" value="1"/>
</dbReference>
<evidence type="ECO:0000256" key="3">
    <source>
        <dbReference type="ARBA" id="ARBA00022840"/>
    </source>
</evidence>
<dbReference type="Gene3D" id="3.40.50.300">
    <property type="entry name" value="P-loop containing nucleotide triphosphate hydrolases"/>
    <property type="match status" value="1"/>
</dbReference>
<accession>A0ABY1NK52</accession>
<dbReference type="InterPro" id="IPR017871">
    <property type="entry name" value="ABC_transporter-like_CS"/>
</dbReference>
<keyword evidence="6" id="KW-1185">Reference proteome</keyword>
<dbReference type="PROSITE" id="PS50893">
    <property type="entry name" value="ABC_TRANSPORTER_2"/>
    <property type="match status" value="1"/>
</dbReference>
<dbReference type="Proteomes" id="UP001157911">
    <property type="component" value="Unassembled WGS sequence"/>
</dbReference>
<dbReference type="SUPFAM" id="SSF52540">
    <property type="entry name" value="P-loop containing nucleoside triphosphate hydrolases"/>
    <property type="match status" value="1"/>
</dbReference>
<dbReference type="GO" id="GO:0005524">
    <property type="term" value="F:ATP binding"/>
    <property type="evidence" value="ECO:0007669"/>
    <property type="project" value="UniProtKB-KW"/>
</dbReference>
<sequence length="238" mass="26200">MLEVSVEKAGIVSGVEFTLSPGTVLGIAGKNGSGKTTLLKFIAGVFEGKGRIRWKGKDLKELSFRERMKVVNAVPQNFEPNLFYSVYEVVESSSPVRLRKKDIDEVLEKVGLSGFGGRIFAKLSGGEKVRVLIARLLAIDPDVVLFDEPSAFLDPDVAVAVAEIVGELKDRGKVVIVASHDVLFLLDTCDLFLGLKEGREVFWGGRGDFLRSLQLIYDVPLKVAEVDGELFIKPNYRR</sequence>
<keyword evidence="2" id="KW-0547">Nucleotide-binding</keyword>